<comment type="subcellular location">
    <subcellularLocation>
        <location evidence="1">Periplasm</location>
    </subcellularLocation>
</comment>
<evidence type="ECO:0000256" key="4">
    <source>
        <dbReference type="ARBA" id="ARBA00017470"/>
    </source>
</evidence>
<dbReference type="Proteomes" id="UP001368500">
    <property type="component" value="Unassembled WGS sequence"/>
</dbReference>
<dbReference type="EMBL" id="JBBUTF010000035">
    <property type="protein sequence ID" value="MEK8028973.1"/>
    <property type="molecule type" value="Genomic_DNA"/>
</dbReference>
<name>A0ABU9BG97_9BURK</name>
<reference evidence="8 9" key="1">
    <citation type="submission" date="2024-04" db="EMBL/GenBank/DDBJ databases">
        <title>Novel species of the genus Ideonella isolated from streams.</title>
        <authorList>
            <person name="Lu H."/>
        </authorList>
    </citation>
    <scope>NUCLEOTIDE SEQUENCE [LARGE SCALE GENOMIC DNA]</scope>
    <source>
        <strain evidence="8 9">BYS139W</strain>
    </source>
</reference>
<evidence type="ECO:0000256" key="3">
    <source>
        <dbReference type="ARBA" id="ARBA00011557"/>
    </source>
</evidence>
<dbReference type="Pfam" id="PF13416">
    <property type="entry name" value="SBP_bac_8"/>
    <property type="match status" value="1"/>
</dbReference>
<evidence type="ECO:0000313" key="9">
    <source>
        <dbReference type="Proteomes" id="UP001368500"/>
    </source>
</evidence>
<dbReference type="CDD" id="cd13585">
    <property type="entry name" value="PBP2_TMBP_like"/>
    <property type="match status" value="1"/>
</dbReference>
<evidence type="ECO:0000256" key="6">
    <source>
        <dbReference type="ARBA" id="ARBA00022729"/>
    </source>
</evidence>
<comment type="subunit">
    <text evidence="3">The complex is composed of two ATP-binding proteins (UgpC), two transmembrane proteins (UgpA and UgpE) and a solute-binding protein (UgpB).</text>
</comment>
<dbReference type="SUPFAM" id="SSF53850">
    <property type="entry name" value="Periplasmic binding protein-like II"/>
    <property type="match status" value="1"/>
</dbReference>
<keyword evidence="9" id="KW-1185">Reference proteome</keyword>
<organism evidence="8 9">
    <name type="scientific">Pseudaquabacterium rugosum</name>
    <dbReference type="NCBI Taxonomy" id="2984194"/>
    <lineage>
        <taxon>Bacteria</taxon>
        <taxon>Pseudomonadati</taxon>
        <taxon>Pseudomonadota</taxon>
        <taxon>Betaproteobacteria</taxon>
        <taxon>Burkholderiales</taxon>
        <taxon>Sphaerotilaceae</taxon>
        <taxon>Pseudaquabacterium</taxon>
    </lineage>
</organism>
<dbReference type="InterPro" id="IPR006059">
    <property type="entry name" value="SBP"/>
</dbReference>
<gene>
    <name evidence="8" type="ORF">AACH11_23700</name>
</gene>
<dbReference type="Gene3D" id="3.40.190.10">
    <property type="entry name" value="Periplasmic binding protein-like II"/>
    <property type="match status" value="1"/>
</dbReference>
<dbReference type="PANTHER" id="PTHR43649:SF31">
    <property type="entry name" value="SN-GLYCEROL-3-PHOSPHATE-BINDING PERIPLASMIC PROTEIN UGPB"/>
    <property type="match status" value="1"/>
</dbReference>
<dbReference type="PANTHER" id="PTHR43649">
    <property type="entry name" value="ARABINOSE-BINDING PROTEIN-RELATED"/>
    <property type="match status" value="1"/>
</dbReference>
<keyword evidence="6 7" id="KW-0732">Signal</keyword>
<comment type="caution">
    <text evidence="8">The sequence shown here is derived from an EMBL/GenBank/DDBJ whole genome shotgun (WGS) entry which is preliminary data.</text>
</comment>
<accession>A0ABU9BG97</accession>
<keyword evidence="5" id="KW-0813">Transport</keyword>
<evidence type="ECO:0000256" key="1">
    <source>
        <dbReference type="ARBA" id="ARBA00004418"/>
    </source>
</evidence>
<evidence type="ECO:0000256" key="2">
    <source>
        <dbReference type="ARBA" id="ARBA00008520"/>
    </source>
</evidence>
<comment type="similarity">
    <text evidence="2">Belongs to the bacterial solute-binding protein 1 family.</text>
</comment>
<feature type="chain" id="PRO_5045569866" description="sn-glycerol-3-phosphate-binding periplasmic protein UgpB" evidence="7">
    <location>
        <begin position="43"/>
        <end position="454"/>
    </location>
</feature>
<protein>
    <recommendedName>
        <fullName evidence="4">sn-glycerol-3-phosphate-binding periplasmic protein UgpB</fullName>
    </recommendedName>
</protein>
<dbReference type="InterPro" id="IPR050490">
    <property type="entry name" value="Bact_solute-bd_prot1"/>
</dbReference>
<evidence type="ECO:0000313" key="8">
    <source>
        <dbReference type="EMBL" id="MEK8028973.1"/>
    </source>
</evidence>
<sequence>MPFDLTAILRMPARRSHAVARTGVTASAITLLAGALAPAAQAAEVRYMLWDSNQLPAYQQCAADFAKKTPGTTIRITQAGWNDYWTAISTGFVSGTAPDVFTNHLAKYPEFAKNQQLVDLTPYIQKDKVDTQAYAAGLVDVWGRDGKQYGLPKDWDTIGFIVNLAHAKKQGVTLADLQAMTWNPKDGGSFEQLVRRLTIDAKGRNAADPAFDRKSVAVYGYQNPGPGGMMGQTEWSHFAVTNGFRFQDKPWAGKFFYDDPKLAETLDWLAGLPAKGLSAGYESTRSLGSDAMFVGGKAAMVPQGSWMITYFAGNAKFEHAWVPLPKGPNGRRATMFNGLADSIWAGSKVKDEAWKWVKYLASADCQQVVAGHGVVFPAIRGMAEKAVEAQKKKGVDASAFLAMSKEQTFLAPIADNGSQVDELVKGAVESVLLGRQPAGVALKDANAKVNALFR</sequence>
<evidence type="ECO:0000256" key="7">
    <source>
        <dbReference type="SAM" id="SignalP"/>
    </source>
</evidence>
<dbReference type="RefSeq" id="WP_341376760.1">
    <property type="nucleotide sequence ID" value="NZ_JBBUTF010000035.1"/>
</dbReference>
<evidence type="ECO:0000256" key="5">
    <source>
        <dbReference type="ARBA" id="ARBA00022448"/>
    </source>
</evidence>
<feature type="signal peptide" evidence="7">
    <location>
        <begin position="1"/>
        <end position="42"/>
    </location>
</feature>
<proteinExistence type="inferred from homology"/>